<dbReference type="Proteomes" id="UP000236333">
    <property type="component" value="Unassembled WGS sequence"/>
</dbReference>
<evidence type="ECO:0000256" key="1">
    <source>
        <dbReference type="SAM" id="MobiDB-lite"/>
    </source>
</evidence>
<organism evidence="2 3">
    <name type="scientific">Tetrabaena socialis</name>
    <dbReference type="NCBI Taxonomy" id="47790"/>
    <lineage>
        <taxon>Eukaryota</taxon>
        <taxon>Viridiplantae</taxon>
        <taxon>Chlorophyta</taxon>
        <taxon>core chlorophytes</taxon>
        <taxon>Chlorophyceae</taxon>
        <taxon>CS clade</taxon>
        <taxon>Chlamydomonadales</taxon>
        <taxon>Tetrabaenaceae</taxon>
        <taxon>Tetrabaena</taxon>
    </lineage>
</organism>
<dbReference type="AlphaFoldDB" id="A0A2J8A977"/>
<feature type="compositionally biased region" description="Low complexity" evidence="1">
    <location>
        <begin position="227"/>
        <end position="238"/>
    </location>
</feature>
<keyword evidence="3" id="KW-1185">Reference proteome</keyword>
<evidence type="ECO:0000313" key="3">
    <source>
        <dbReference type="Proteomes" id="UP000236333"/>
    </source>
</evidence>
<gene>
    <name evidence="2" type="ORF">TSOC_004358</name>
</gene>
<feature type="region of interest" description="Disordered" evidence="1">
    <location>
        <begin position="210"/>
        <end position="267"/>
    </location>
</feature>
<proteinExistence type="predicted"/>
<accession>A0A2J8A977</accession>
<protein>
    <submittedName>
        <fullName evidence="2">Uncharacterized protein</fullName>
    </submittedName>
</protein>
<name>A0A2J8A977_9CHLO</name>
<reference evidence="2 3" key="1">
    <citation type="journal article" date="2017" name="Mol. Biol. Evol.">
        <title>The 4-celled Tetrabaena socialis nuclear genome reveals the essential components for genetic control of cell number at the origin of multicellularity in the volvocine lineage.</title>
        <authorList>
            <person name="Featherston J."/>
            <person name="Arakaki Y."/>
            <person name="Hanschen E.R."/>
            <person name="Ferris P.J."/>
            <person name="Michod R.E."/>
            <person name="Olson B.J.S.C."/>
            <person name="Nozaki H."/>
            <person name="Durand P.M."/>
        </authorList>
    </citation>
    <scope>NUCLEOTIDE SEQUENCE [LARGE SCALE GENOMIC DNA]</scope>
    <source>
        <strain evidence="2 3">NIES-571</strain>
    </source>
</reference>
<feature type="non-terminal residue" evidence="2">
    <location>
        <position position="350"/>
    </location>
</feature>
<dbReference type="OrthoDB" id="5955355at2759"/>
<feature type="region of interest" description="Disordered" evidence="1">
    <location>
        <begin position="37"/>
        <end position="56"/>
    </location>
</feature>
<feature type="compositionally biased region" description="Pro residues" evidence="1">
    <location>
        <begin position="215"/>
        <end position="226"/>
    </location>
</feature>
<evidence type="ECO:0000313" key="2">
    <source>
        <dbReference type="EMBL" id="PNH09033.1"/>
    </source>
</evidence>
<comment type="caution">
    <text evidence="2">The sequence shown here is derived from an EMBL/GenBank/DDBJ whole genome shotgun (WGS) entry which is preliminary data.</text>
</comment>
<sequence>MASKQLFRRLPLLAREGWSQVNAGALPEVANDVLGPIVSGSDPNNARPTSGPHAALAGSPLALQRHAPMPQTLGQWGQRLPHLQPLHKPLSTLGAGGVPRSAWPAVAAAAAAAKQQQQQLALVSPTNVAAATLPAAIAGLLKQQRPAQAVGPEAAATAFELGGQSATFAPVPPVQLAAPVAPAPTARLEAPAAAATAAVPVEPLPAAALAAAQPAPAPPLAAPTPQPQTRQPLHLQQPQPLPQPQQPQQPRRSGAGGRGSSSNPASVQLNKRISACASPQELLALVATRGHQLDYFNISTALAKLPKLAPEGAGGEGGADAASRAVLEHLARHMVARGLHSFDARGIANS</sequence>
<dbReference type="EMBL" id="PGGS01000107">
    <property type="protein sequence ID" value="PNH09033.1"/>
    <property type="molecule type" value="Genomic_DNA"/>
</dbReference>